<protein>
    <submittedName>
        <fullName evidence="1">Uncharacterized protein</fullName>
    </submittedName>
</protein>
<proteinExistence type="predicted"/>
<accession>A0ACC6U130</accession>
<dbReference type="EMBL" id="JBFRCH010000007">
    <property type="protein sequence ID" value="MEX3933400.1"/>
    <property type="molecule type" value="Genomic_DNA"/>
</dbReference>
<keyword evidence="2" id="KW-1185">Reference proteome</keyword>
<name>A0ACC6U130_9BURK</name>
<comment type="caution">
    <text evidence="1">The sequence shown here is derived from an EMBL/GenBank/DDBJ whole genome shotgun (WGS) entry which is preliminary data.</text>
</comment>
<evidence type="ECO:0000313" key="1">
    <source>
        <dbReference type="EMBL" id="MEX3933400.1"/>
    </source>
</evidence>
<dbReference type="Proteomes" id="UP001558850">
    <property type="component" value="Unassembled WGS sequence"/>
</dbReference>
<reference evidence="1" key="1">
    <citation type="submission" date="2024-07" db="EMBL/GenBank/DDBJ databases">
        <title>A survey of Mimosa microsymbionts across Brazilian biomes reveals a high diversity of Paraburkholderia nodulating endemic species, but also that Cupriavidus is common as a symbiont of widespread species.</title>
        <authorList>
            <person name="Rouws L."/>
            <person name="Barauna A."/>
            <person name="Beukes C."/>
            <person name="Rouws J.R.C."/>
            <person name="De Faria S.M."/>
            <person name="Gross E."/>
            <person name="Bueno Dos Reis Junior F."/>
            <person name="Simon M.F."/>
            <person name="Maluk M."/>
            <person name="Odee D.W."/>
            <person name="Kenicer G."/>
            <person name="Young J.P.W."/>
            <person name="Reis V.M."/>
            <person name="Zilli J."/>
            <person name="James E.K."/>
        </authorList>
    </citation>
    <scope>NUCLEOTIDE SEQUENCE</scope>
    <source>
        <strain evidence="1">EG181B</strain>
    </source>
</reference>
<gene>
    <name evidence="1" type="ORF">AB4Y32_16605</name>
</gene>
<sequence>MKQRLSTLIDFFTPDRVPVAALASEEEDSRQRHGASMRPERLRERRRGPRARVQRGDAHRTVRATGCVRRTATTLDVA</sequence>
<evidence type="ECO:0000313" key="2">
    <source>
        <dbReference type="Proteomes" id="UP001558850"/>
    </source>
</evidence>
<organism evidence="1 2">
    <name type="scientific">Paraburkholderia phymatum</name>
    <dbReference type="NCBI Taxonomy" id="148447"/>
    <lineage>
        <taxon>Bacteria</taxon>
        <taxon>Pseudomonadati</taxon>
        <taxon>Pseudomonadota</taxon>
        <taxon>Betaproteobacteria</taxon>
        <taxon>Burkholderiales</taxon>
        <taxon>Burkholderiaceae</taxon>
        <taxon>Paraburkholderia</taxon>
    </lineage>
</organism>